<dbReference type="InterPro" id="IPR013784">
    <property type="entry name" value="Carb-bd-like_fold"/>
</dbReference>
<dbReference type="GO" id="GO:0004180">
    <property type="term" value="F:carboxypeptidase activity"/>
    <property type="evidence" value="ECO:0007669"/>
    <property type="project" value="UniProtKB-KW"/>
</dbReference>
<dbReference type="SUPFAM" id="SSF48239">
    <property type="entry name" value="Terpenoid cyclases/Protein prenyltransferases"/>
    <property type="match status" value="2"/>
</dbReference>
<dbReference type="Gene3D" id="2.60.40.1120">
    <property type="entry name" value="Carboxypeptidase-like, regulatory domain"/>
    <property type="match status" value="3"/>
</dbReference>
<dbReference type="InterPro" id="IPR008930">
    <property type="entry name" value="Terpenoid_cyclase/PrenylTrfase"/>
</dbReference>
<proteinExistence type="predicted"/>
<dbReference type="Proteomes" id="UP000192761">
    <property type="component" value="Unassembled WGS sequence"/>
</dbReference>
<dbReference type="OrthoDB" id="8863841at2"/>
<dbReference type="RefSeq" id="WP_084088692.1">
    <property type="nucleotide sequence ID" value="NZ_FWXD01000001.1"/>
</dbReference>
<organism evidence="2 3">
    <name type="scientific">Andreprevotia lacus DSM 23236</name>
    <dbReference type="NCBI Taxonomy" id="1121001"/>
    <lineage>
        <taxon>Bacteria</taxon>
        <taxon>Pseudomonadati</taxon>
        <taxon>Pseudomonadota</taxon>
        <taxon>Betaproteobacteria</taxon>
        <taxon>Neisseriales</taxon>
        <taxon>Chitinibacteraceae</taxon>
        <taxon>Andreprevotia</taxon>
    </lineage>
</organism>
<dbReference type="GO" id="GO:0030246">
    <property type="term" value="F:carbohydrate binding"/>
    <property type="evidence" value="ECO:0007669"/>
    <property type="project" value="InterPro"/>
</dbReference>
<dbReference type="Gene3D" id="1.50.10.20">
    <property type="match status" value="1"/>
</dbReference>
<gene>
    <name evidence="2" type="ORF">SAMN02745857_00228</name>
</gene>
<name>A0A1W1WY25_9NEIS</name>
<keyword evidence="2" id="KW-0645">Protease</keyword>
<protein>
    <submittedName>
        <fullName evidence="2">Carboxypeptidase regulatory-like domain-containing protein</fullName>
    </submittedName>
</protein>
<sequence>MRTIQRHRWGLWSIALTFLLLSGLAAGLTLSPAVQKGLVWLQAQVQSDGSLQNEAGSIAHAQQQRAEILGTLRVLATPPAGLQAAVTGVSQSSTELLARQAIEARAAGQDLKPLLSLLAQRRNADAGYGGDIGYTSNPLDTAWALLALDTGDTGALDSVQYLLQQQQANGAFQVGGRDDLYTSAYALQALARFASRFDSTAPIAKLSAYLTAQQGTDGSWAGSAYLSAVVYQALHDFIPQEPTASNLATFFTLNQGAEGSWGQDSYVTALVLRALQLTQVVPAQNTQSAIKGKLVDAQTGAPLSGVSAVLAGAGSASMNSDGGGSFQFTGLQTGNYTITLSLNGYSGIKYTVSLPASHTTDLGVIQLAKSQAGNGSIRGVVTDAASKAPLSGVVIQAAGLVAITDASGSYQLGNVPVGSVTISASKTGYYGESGSADLPAGGTLQFSPAMTVYVVPTGAPTPTPVVVPPTTPPTVIPSTRPVPTATPTPVTLPTPGPVDQIMPVPPFNNDRWNLIRDFSTTDNPNGPWQFGWKDDLTSPFRLYTAFAVTQTGPAWYTGITLPGQRSGYEPSIWKNATPNMYYGISPGWTSIHPGPQAQPATVRWVAPEDLHVTATGLFGAGDRAALDYLIEHNGQNLFRVSQSTFNASFNVTLDVKAGDVLDFMVTGGFVWGNTPIDIHINAPYPAPTQARGTVVDDATGLPIANAGIIFTDATGGQSLLTDASGAFVVKPVKADASGQVQIKVLAEGYVGVELGAALNGNDTDVGTIRLRKAQNDPGTPDLAIGISALTDKTAYGANASAILQAQVSNHGGSDQAVNVRLLLQTATGQPVAAFPIRVATAGQGGVLSVLAPWNTGSTQPGTYKLIAQLLTNNGAISQQASTTFDIVADAGTIGALGGRISTDKTSYAATDVVQLTERVQNQSANSEFDALTVTTVVTNPDGSVRFTQQQPLSLLLAGQFQDYGYNVGLSNAVAGTYTATLTVQDAGGAVLAQQSTSFNVLPSSSTGSGVTGTLTVASQINQGEQALFSLGVTNAGNSALSNLPLTVRVIDPATGTLYATLAQTANVAAGQSIAPSASWTASAPAGSKLLAVLSATFGGKDITLAQAPFTVVVPAIKLDAQAQLDNGNRVLVWYSCGNTWWGSNSPLLANQPCFNTRKQQLQNLLNAQDVRYQLTASEADFQQQLRSGLYNQYWLLGEIDHVKSSTLLELREMVNRGNTLVLDANALALGNSDLAAVAGASFGGVFSTANQTVTLKSGLFQAGTVASSGQPACLIAGSGQVQATLPGGTLASNSGCPTSGTRPAIVTNNYGKGQSVLFAYDLLDSLTAGGTAGNAAFATAQGSLVNALPLAYPVGDLVPAKISVANQAAAVTLDILSMWVNGSQLLYSSPTATATASNADWRGLALPQGATQRVQLGFTAAAPIGQQALNTALSTQGQNGSWVSYGNLPLVYQVTDLNTLLLNAGSSLQAQAAGSGDVANLGTAKADLGRADSEARAGQYCPALLDTLGSIEALRKLATDYTASRQSLDELLHELMRRANGCGVPALMDKAVLTLMDDGGFNGTMVAIDAPYGGMLNKLPILAGGVVTATSLDGQISSAPYKAGQPATLHGAQAIVQGNANVSANGDRFFLEYFGYTKDQIKQKAYRINGSQFANEALAGNLNGGKGHFVWVDGDAVVNYPLGNIGFSAVNQQGVVIIVNGKLTLNAGATFYGVLYGIGDSNGNWAFNSGAPVMLNGLMAVEGNLNMNASLHLVDAPDYYNGLLRP</sequence>
<dbReference type="Pfam" id="PF13620">
    <property type="entry name" value="CarboxypepD_reg"/>
    <property type="match status" value="2"/>
</dbReference>
<dbReference type="STRING" id="1121001.SAMN02745857_00228"/>
<dbReference type="EMBL" id="FWXD01000001">
    <property type="protein sequence ID" value="SMC16636.1"/>
    <property type="molecule type" value="Genomic_DNA"/>
</dbReference>
<feature type="compositionally biased region" description="Pro residues" evidence="1">
    <location>
        <begin position="464"/>
        <end position="475"/>
    </location>
</feature>
<dbReference type="CDD" id="cd00688">
    <property type="entry name" value="ISOPREN_C2_like"/>
    <property type="match status" value="1"/>
</dbReference>
<dbReference type="SUPFAM" id="SSF49452">
    <property type="entry name" value="Starch-binding domain-like"/>
    <property type="match status" value="2"/>
</dbReference>
<evidence type="ECO:0000313" key="2">
    <source>
        <dbReference type="EMBL" id="SMC16636.1"/>
    </source>
</evidence>
<feature type="compositionally biased region" description="Pro residues" evidence="1">
    <location>
        <begin position="484"/>
        <end position="496"/>
    </location>
</feature>
<dbReference type="SUPFAM" id="SSF49464">
    <property type="entry name" value="Carboxypeptidase regulatory domain-like"/>
    <property type="match status" value="1"/>
</dbReference>
<keyword evidence="2" id="KW-0121">Carboxypeptidase</keyword>
<keyword evidence="2" id="KW-0378">Hydrolase</keyword>
<keyword evidence="3" id="KW-1185">Reference proteome</keyword>
<evidence type="ECO:0000256" key="1">
    <source>
        <dbReference type="SAM" id="MobiDB-lite"/>
    </source>
</evidence>
<feature type="region of interest" description="Disordered" evidence="1">
    <location>
        <begin position="464"/>
        <end position="499"/>
    </location>
</feature>
<dbReference type="InterPro" id="IPR008969">
    <property type="entry name" value="CarboxyPept-like_regulatory"/>
</dbReference>
<accession>A0A1W1WY25</accession>
<evidence type="ECO:0000313" key="3">
    <source>
        <dbReference type="Proteomes" id="UP000192761"/>
    </source>
</evidence>
<reference evidence="2 3" key="1">
    <citation type="submission" date="2017-04" db="EMBL/GenBank/DDBJ databases">
        <authorList>
            <person name="Afonso C.L."/>
            <person name="Miller P.J."/>
            <person name="Scott M.A."/>
            <person name="Spackman E."/>
            <person name="Goraichik I."/>
            <person name="Dimitrov K.M."/>
            <person name="Suarez D.L."/>
            <person name="Swayne D.E."/>
        </authorList>
    </citation>
    <scope>NUCLEOTIDE SEQUENCE [LARGE SCALE GENOMIC DNA]</scope>
    <source>
        <strain evidence="2 3">DSM 23236</strain>
    </source>
</reference>